<evidence type="ECO:0000313" key="3">
    <source>
        <dbReference type="Proteomes" id="UP001198241"/>
    </source>
</evidence>
<reference evidence="2 3" key="1">
    <citation type="submission" date="2021-10" db="EMBL/GenBank/DDBJ databases">
        <title>Anaerobic single-cell dispensing facilitates the cultivation of human gut bacteria.</title>
        <authorList>
            <person name="Afrizal A."/>
        </authorList>
    </citation>
    <scope>NUCLEOTIDE SEQUENCE [LARGE SCALE GENOMIC DNA]</scope>
    <source>
        <strain evidence="2 3">CLA-AA-H247</strain>
    </source>
</reference>
<keyword evidence="1" id="KW-1133">Transmembrane helix</keyword>
<dbReference type="RefSeq" id="WP_227720659.1">
    <property type="nucleotide sequence ID" value="NZ_JAJEQD010000002.1"/>
</dbReference>
<evidence type="ECO:0000313" key="2">
    <source>
        <dbReference type="EMBL" id="MCC2155807.1"/>
    </source>
</evidence>
<keyword evidence="3" id="KW-1185">Reference proteome</keyword>
<accession>A0ABS8F038</accession>
<dbReference type="Proteomes" id="UP001198241">
    <property type="component" value="Unassembled WGS sequence"/>
</dbReference>
<dbReference type="InterPro" id="IPR031616">
    <property type="entry name" value="BsrE-like"/>
</dbReference>
<gene>
    <name evidence="2" type="ORF">LKD20_01455</name>
</gene>
<evidence type="ECO:0000256" key="1">
    <source>
        <dbReference type="SAM" id="Phobius"/>
    </source>
</evidence>
<sequence>MLVHLLRTLKGDGDMTVFEAISLMIAFATLVVLIVK</sequence>
<dbReference type="Pfam" id="PF16935">
    <property type="entry name" value="Hol_Tox"/>
    <property type="match status" value="1"/>
</dbReference>
<proteinExistence type="predicted"/>
<organism evidence="2 3">
    <name type="scientific">Veillonella fallax</name>
    <dbReference type="NCBI Taxonomy" id="2881272"/>
    <lineage>
        <taxon>Bacteria</taxon>
        <taxon>Bacillati</taxon>
        <taxon>Bacillota</taxon>
        <taxon>Negativicutes</taxon>
        <taxon>Veillonellales</taxon>
        <taxon>Veillonellaceae</taxon>
        <taxon>Veillonella</taxon>
    </lineage>
</organism>
<comment type="caution">
    <text evidence="2">The sequence shown here is derived from an EMBL/GenBank/DDBJ whole genome shotgun (WGS) entry which is preliminary data.</text>
</comment>
<name>A0ABS8F038_9FIRM</name>
<feature type="transmembrane region" description="Helical" evidence="1">
    <location>
        <begin position="15"/>
        <end position="35"/>
    </location>
</feature>
<keyword evidence="1" id="KW-0472">Membrane</keyword>
<keyword evidence="1" id="KW-0812">Transmembrane</keyword>
<protein>
    <submittedName>
        <fullName evidence="2">Holin-like toxin</fullName>
    </submittedName>
</protein>
<dbReference type="EMBL" id="JAJEQD010000002">
    <property type="protein sequence ID" value="MCC2155807.1"/>
    <property type="molecule type" value="Genomic_DNA"/>
</dbReference>